<accession>A0A918QBP9</accession>
<gene>
    <name evidence="2" type="ORF">GCM10011273_29150</name>
</gene>
<reference evidence="2" key="2">
    <citation type="submission" date="2020-09" db="EMBL/GenBank/DDBJ databases">
        <authorList>
            <person name="Sun Q."/>
            <person name="Kim S."/>
        </authorList>
    </citation>
    <scope>NUCLEOTIDE SEQUENCE</scope>
    <source>
        <strain evidence="2">KCTC 32296</strain>
    </source>
</reference>
<keyword evidence="1" id="KW-0472">Membrane</keyword>
<dbReference type="RefSeq" id="WP_189487823.1">
    <property type="nucleotide sequence ID" value="NZ_BMZB01000004.1"/>
</dbReference>
<comment type="caution">
    <text evidence="2">The sequence shown here is derived from an EMBL/GenBank/DDBJ whole genome shotgun (WGS) entry which is preliminary data.</text>
</comment>
<evidence type="ECO:0000313" key="3">
    <source>
        <dbReference type="Proteomes" id="UP000662572"/>
    </source>
</evidence>
<dbReference type="Proteomes" id="UP000662572">
    <property type="component" value="Unassembled WGS sequence"/>
</dbReference>
<evidence type="ECO:0000313" key="2">
    <source>
        <dbReference type="EMBL" id="GGZ40593.1"/>
    </source>
</evidence>
<evidence type="ECO:0000256" key="1">
    <source>
        <dbReference type="SAM" id="Phobius"/>
    </source>
</evidence>
<proteinExistence type="predicted"/>
<dbReference type="AlphaFoldDB" id="A0A918QBP9"/>
<keyword evidence="1" id="KW-1133">Transmembrane helix</keyword>
<dbReference type="EMBL" id="BMZB01000004">
    <property type="protein sequence ID" value="GGZ40593.1"/>
    <property type="molecule type" value="Genomic_DNA"/>
</dbReference>
<reference evidence="2" key="1">
    <citation type="journal article" date="2014" name="Int. J. Syst. Evol. Microbiol.">
        <title>Complete genome sequence of Corynebacterium casei LMG S-19264T (=DSM 44701T), isolated from a smear-ripened cheese.</title>
        <authorList>
            <consortium name="US DOE Joint Genome Institute (JGI-PGF)"/>
            <person name="Walter F."/>
            <person name="Albersmeier A."/>
            <person name="Kalinowski J."/>
            <person name="Ruckert C."/>
        </authorList>
    </citation>
    <scope>NUCLEOTIDE SEQUENCE</scope>
    <source>
        <strain evidence="2">KCTC 32296</strain>
    </source>
</reference>
<keyword evidence="1" id="KW-0812">Transmembrane</keyword>
<sequence length="209" mass="23104">MITFKKQVKSAIKRFVATPYFLGVLIFMFGAWIALSSNALGAATVFCGQGWFRPVCAYGGLAGVASPTEERFWVAASSRVDGEGLRQYLRIYPDGEFAREAALRLQTCRRVERENWDGEEKTLPLMVMTALVPSVSQVAAKDIAIASGKTDAAVMCRNYEAGQYRLRKSDVRPEHWSCSARGRGVVCGFEGVAVCQVQTRFVEVHEDCT</sequence>
<feature type="transmembrane region" description="Helical" evidence="1">
    <location>
        <begin position="12"/>
        <end position="35"/>
    </location>
</feature>
<organism evidence="2 3">
    <name type="scientific">Asticcacaulis endophyticus</name>
    <dbReference type="NCBI Taxonomy" id="1395890"/>
    <lineage>
        <taxon>Bacteria</taxon>
        <taxon>Pseudomonadati</taxon>
        <taxon>Pseudomonadota</taxon>
        <taxon>Alphaproteobacteria</taxon>
        <taxon>Caulobacterales</taxon>
        <taxon>Caulobacteraceae</taxon>
        <taxon>Asticcacaulis</taxon>
    </lineage>
</organism>
<keyword evidence="3" id="KW-1185">Reference proteome</keyword>
<name>A0A918QBP9_9CAUL</name>
<protein>
    <submittedName>
        <fullName evidence="2">Uncharacterized protein</fullName>
    </submittedName>
</protein>